<evidence type="ECO:0000256" key="1">
    <source>
        <dbReference type="ARBA" id="ARBA00004370"/>
    </source>
</evidence>
<sequence>MLKRTDLFPARVKVSWTKQPLFYVFAILALIVLVIVTVVFSSKKEDKHIVNKATAATSVNLEKKVNPKEKVATKLDQSLTGAHFSGTALVVKDGKVLLHKGYGKANVQKEKWNGPTTTFPVASTAKILTAILIGQQVDAGKLKYDTKLSDFYPGVQNADRITVRDLLTMTSGLKQSKQPDSYTDDMANVDFSAANAESSGGVIGTGDGWSYQPINYRLLAGILMKVTGKSYQELAEQTFNKKAKLGILYYPAFKKANNLANAYQVGTESERDVTTVEYQRETGTGNVSMTTGQLYQLYRDFFDNKFVKNHKDLLKQHLPAHYASGLYGYGSIYEGHGIFSGYESNVVLSKNGKNAVILLSNQYDNEHSVQKIGQQFFTELTGEAAP</sequence>
<feature type="transmembrane region" description="Helical" evidence="3">
    <location>
        <begin position="21"/>
        <end position="40"/>
    </location>
</feature>
<dbReference type="InterPro" id="IPR012338">
    <property type="entry name" value="Beta-lactam/transpept-like"/>
</dbReference>
<organism evidence="5 6">
    <name type="scientific">Fructobacillus durionis</name>
    <dbReference type="NCBI Taxonomy" id="283737"/>
    <lineage>
        <taxon>Bacteria</taxon>
        <taxon>Bacillati</taxon>
        <taxon>Bacillota</taxon>
        <taxon>Bacilli</taxon>
        <taxon>Lactobacillales</taxon>
        <taxon>Lactobacillaceae</taxon>
        <taxon>Fructobacillus</taxon>
    </lineage>
</organism>
<keyword evidence="3" id="KW-1133">Transmembrane helix</keyword>
<dbReference type="Gene3D" id="3.40.710.10">
    <property type="entry name" value="DD-peptidase/beta-lactamase superfamily"/>
    <property type="match status" value="1"/>
</dbReference>
<dbReference type="STRING" id="283737.SAMN05660453_0812"/>
<evidence type="ECO:0000259" key="4">
    <source>
        <dbReference type="Pfam" id="PF00144"/>
    </source>
</evidence>
<accession>A0A1I1FMZ7</accession>
<comment type="subcellular location">
    <subcellularLocation>
        <location evidence="1">Membrane</location>
    </subcellularLocation>
</comment>
<dbReference type="Proteomes" id="UP000199376">
    <property type="component" value="Unassembled WGS sequence"/>
</dbReference>
<evidence type="ECO:0000256" key="2">
    <source>
        <dbReference type="ARBA" id="ARBA00023136"/>
    </source>
</evidence>
<dbReference type="PANTHER" id="PTHR46825:SF11">
    <property type="entry name" value="PENICILLIN-BINDING PROTEIN 4"/>
    <property type="match status" value="1"/>
</dbReference>
<dbReference type="InterPro" id="IPR050491">
    <property type="entry name" value="AmpC-like"/>
</dbReference>
<evidence type="ECO:0000256" key="3">
    <source>
        <dbReference type="SAM" id="Phobius"/>
    </source>
</evidence>
<dbReference type="InterPro" id="IPR001466">
    <property type="entry name" value="Beta-lactam-related"/>
</dbReference>
<feature type="domain" description="Beta-lactamase-related" evidence="4">
    <location>
        <begin position="82"/>
        <end position="367"/>
    </location>
</feature>
<dbReference type="RefSeq" id="WP_091502316.1">
    <property type="nucleotide sequence ID" value="NZ_FOLI01000003.1"/>
</dbReference>
<keyword evidence="2 3" id="KW-0472">Membrane</keyword>
<gene>
    <name evidence="5" type="ORF">SAMN05660453_0812</name>
</gene>
<dbReference type="GO" id="GO:0016020">
    <property type="term" value="C:membrane"/>
    <property type="evidence" value="ECO:0007669"/>
    <property type="project" value="UniProtKB-SubCell"/>
</dbReference>
<dbReference type="Pfam" id="PF00144">
    <property type="entry name" value="Beta-lactamase"/>
    <property type="match status" value="1"/>
</dbReference>
<keyword evidence="3" id="KW-0812">Transmembrane</keyword>
<proteinExistence type="predicted"/>
<evidence type="ECO:0000313" key="5">
    <source>
        <dbReference type="EMBL" id="SFC00366.1"/>
    </source>
</evidence>
<protein>
    <submittedName>
        <fullName evidence="5">CubicO group peptidase, beta-lactamase class C family</fullName>
    </submittedName>
</protein>
<dbReference type="OrthoDB" id="2151402at2"/>
<dbReference type="SUPFAM" id="SSF56601">
    <property type="entry name" value="beta-lactamase/transpeptidase-like"/>
    <property type="match status" value="1"/>
</dbReference>
<keyword evidence="6" id="KW-1185">Reference proteome</keyword>
<dbReference type="AlphaFoldDB" id="A0A1I1FMZ7"/>
<reference evidence="5 6" key="1">
    <citation type="submission" date="2016-10" db="EMBL/GenBank/DDBJ databases">
        <authorList>
            <person name="de Groot N.N."/>
        </authorList>
    </citation>
    <scope>NUCLEOTIDE SEQUENCE [LARGE SCALE GENOMIC DNA]</scope>
    <source>
        <strain evidence="5 6">DSM 19113</strain>
    </source>
</reference>
<name>A0A1I1FMZ7_9LACO</name>
<dbReference type="PANTHER" id="PTHR46825">
    <property type="entry name" value="D-ALANYL-D-ALANINE-CARBOXYPEPTIDASE/ENDOPEPTIDASE AMPH"/>
    <property type="match status" value="1"/>
</dbReference>
<evidence type="ECO:0000313" key="6">
    <source>
        <dbReference type="Proteomes" id="UP000199376"/>
    </source>
</evidence>
<dbReference type="EMBL" id="FOLI01000003">
    <property type="protein sequence ID" value="SFC00366.1"/>
    <property type="molecule type" value="Genomic_DNA"/>
</dbReference>